<dbReference type="InterPro" id="IPR036291">
    <property type="entry name" value="NAD(P)-bd_dom_sf"/>
</dbReference>
<evidence type="ECO:0000256" key="9">
    <source>
        <dbReference type="ARBA" id="ARBA00045650"/>
    </source>
</evidence>
<evidence type="ECO:0000256" key="4">
    <source>
        <dbReference type="ARBA" id="ARBA00044050"/>
    </source>
</evidence>
<dbReference type="InterPro" id="IPR020904">
    <property type="entry name" value="Sc_DH/Rdtase_CS"/>
</dbReference>
<keyword evidence="2" id="KW-0560">Oxidoreductase</keyword>
<accession>A0A0X7K877</accession>
<evidence type="ECO:0000256" key="2">
    <source>
        <dbReference type="ARBA" id="ARBA00023002"/>
    </source>
</evidence>
<evidence type="ECO:0000256" key="1">
    <source>
        <dbReference type="ARBA" id="ARBA00006484"/>
    </source>
</evidence>
<dbReference type="GO" id="GO:0035527">
    <property type="term" value="F:3-hydroxypropionate dehydrogenase (NADP+) activity"/>
    <property type="evidence" value="ECO:0007669"/>
    <property type="project" value="UniProtKB-EC"/>
</dbReference>
<dbReference type="PANTHER" id="PTHR43086:SF3">
    <property type="entry name" value="NADP-DEPENDENT 3-HYDROXY ACID DEHYDROGENASE YDFG"/>
    <property type="match status" value="1"/>
</dbReference>
<comment type="caution">
    <text evidence="12">The sequence shown here is derived from an EMBL/GenBank/DDBJ whole genome shotgun (WGS) entry which is preliminary data.</text>
</comment>
<dbReference type="EC" id="1.1.1.381" evidence="5"/>
<evidence type="ECO:0000256" key="10">
    <source>
        <dbReference type="ARBA" id="ARBA00047274"/>
    </source>
</evidence>
<evidence type="ECO:0000256" key="6">
    <source>
        <dbReference type="ARBA" id="ARBA00044065"/>
    </source>
</evidence>
<organism evidence="12 13">
    <name type="scientific">Pseudomonas palleroniana</name>
    <dbReference type="NCBI Taxonomy" id="191390"/>
    <lineage>
        <taxon>Bacteria</taxon>
        <taxon>Pseudomonadati</taxon>
        <taxon>Pseudomonadota</taxon>
        <taxon>Gammaproteobacteria</taxon>
        <taxon>Pseudomonadales</taxon>
        <taxon>Pseudomonadaceae</taxon>
        <taxon>Pseudomonas</taxon>
    </lineage>
</organism>
<dbReference type="PROSITE" id="PS00061">
    <property type="entry name" value="ADH_SHORT"/>
    <property type="match status" value="1"/>
</dbReference>
<evidence type="ECO:0000256" key="8">
    <source>
        <dbReference type="ARBA" id="ARBA00044349"/>
    </source>
</evidence>
<comment type="function">
    <text evidence="9">NADP-dependent dehydrogenase with broad substrate specificity acting on 3-hydroxy acids. Catalyzes the NADP-dependent oxidation of L-allo-threonine to L-2-amino-3-keto-butyrate, which is spontaneously decarboxylated into aminoacetone. Also acts on D-threonine, L-serine, D-serine, D-3-hydroxyisobutyrate, L-3-hydroxyisobutyrate, D-glycerate and L-glycerate. Able to catalyze the reduction of the malonic semialdehyde to 3-hydroxypropionic acid. YdfG is apparently supplementing RutE, the presumed malonic semialdehyde reductase involved in pyrimidine degradation since both are able to detoxify malonic semialdehyde.</text>
</comment>
<dbReference type="SUPFAM" id="SSF51735">
    <property type="entry name" value="NAD(P)-binding Rossmann-fold domains"/>
    <property type="match status" value="1"/>
</dbReference>
<comment type="similarity">
    <text evidence="1 11">Belongs to the short-chain dehydrogenases/reductases (SDR) family.</text>
</comment>
<protein>
    <recommendedName>
        <fullName evidence="6">NADP-dependent 3-hydroxy acid dehydrogenase YdfG</fullName>
        <ecNumber evidence="4">1.1.1.298</ecNumber>
        <ecNumber evidence="5">1.1.1.381</ecNumber>
    </recommendedName>
    <alternativeName>
        <fullName evidence="8">L-allo-threonine dehydrogenase</fullName>
    </alternativeName>
    <alternativeName>
        <fullName evidence="7">Malonic semialdehyde reductase</fullName>
    </alternativeName>
</protein>
<gene>
    <name evidence="12" type="ORF">AWV77_03650</name>
</gene>
<evidence type="ECO:0000256" key="5">
    <source>
        <dbReference type="ARBA" id="ARBA00044059"/>
    </source>
</evidence>
<dbReference type="PRINTS" id="PR00081">
    <property type="entry name" value="GDHRDH"/>
</dbReference>
<dbReference type="RefSeq" id="WP_060752926.1">
    <property type="nucleotide sequence ID" value="NZ_LRMR01000005.1"/>
</dbReference>
<dbReference type="EC" id="1.1.1.298" evidence="4"/>
<dbReference type="OrthoDB" id="9810734at2"/>
<dbReference type="InterPro" id="IPR002347">
    <property type="entry name" value="SDR_fam"/>
</dbReference>
<dbReference type="EMBL" id="LRMR01000005">
    <property type="protein sequence ID" value="KWU51938.1"/>
    <property type="molecule type" value="Genomic_DNA"/>
</dbReference>
<dbReference type="Proteomes" id="UP000067111">
    <property type="component" value="Unassembled WGS sequence"/>
</dbReference>
<proteinExistence type="inferred from homology"/>
<evidence type="ECO:0000256" key="3">
    <source>
        <dbReference type="ARBA" id="ARBA00043812"/>
    </source>
</evidence>
<dbReference type="Gene3D" id="3.40.50.720">
    <property type="entry name" value="NAD(P)-binding Rossmann-like Domain"/>
    <property type="match status" value="1"/>
</dbReference>
<dbReference type="PRINTS" id="PR00080">
    <property type="entry name" value="SDRFAMILY"/>
</dbReference>
<comment type="catalytic activity">
    <reaction evidence="10">
        <text>3-hydroxypropanoate + NADP(+) = 3-oxopropanoate + NADPH + H(+)</text>
        <dbReference type="Rhea" id="RHEA:26438"/>
        <dbReference type="ChEBI" id="CHEBI:15378"/>
        <dbReference type="ChEBI" id="CHEBI:16510"/>
        <dbReference type="ChEBI" id="CHEBI:33190"/>
        <dbReference type="ChEBI" id="CHEBI:57783"/>
        <dbReference type="ChEBI" id="CHEBI:58349"/>
        <dbReference type="EC" id="1.1.1.298"/>
    </reaction>
</comment>
<name>A0A0X7K877_9PSED</name>
<dbReference type="PIRSF" id="PIRSF000126">
    <property type="entry name" value="11-beta-HSD1"/>
    <property type="match status" value="1"/>
</dbReference>
<evidence type="ECO:0000313" key="13">
    <source>
        <dbReference type="Proteomes" id="UP000067111"/>
    </source>
</evidence>
<reference evidence="13" key="1">
    <citation type="submission" date="2016-01" db="EMBL/GenBank/DDBJ databases">
        <authorList>
            <person name="Gamez R.M."/>
            <person name="Rodriguez F."/>
            <person name="Bernal J.F."/>
            <person name="Agarwala R."/>
            <person name="Landsman D."/>
            <person name="Marino-Ramirez L."/>
        </authorList>
    </citation>
    <scope>NUCLEOTIDE SEQUENCE [LARGE SCALE GENOMIC DNA]</scope>
    <source>
        <strain evidence="13">Ps006</strain>
    </source>
</reference>
<evidence type="ECO:0000313" key="12">
    <source>
        <dbReference type="EMBL" id="KWU51938.1"/>
    </source>
</evidence>
<dbReference type="PANTHER" id="PTHR43086">
    <property type="entry name" value="VERY-LONG-CHAIN 3-OXOOACYL-COA REDUCTASE"/>
    <property type="match status" value="1"/>
</dbReference>
<dbReference type="AlphaFoldDB" id="A0A0X7K877"/>
<comment type="catalytic activity">
    <reaction evidence="3">
        <text>L-allo-threonine + NADP(+) = aminoacetone + CO2 + NADPH</text>
        <dbReference type="Rhea" id="RHEA:43524"/>
        <dbReference type="ChEBI" id="CHEBI:16526"/>
        <dbReference type="ChEBI" id="CHEBI:57783"/>
        <dbReference type="ChEBI" id="CHEBI:58320"/>
        <dbReference type="ChEBI" id="CHEBI:58349"/>
        <dbReference type="ChEBI" id="CHEBI:58585"/>
        <dbReference type="EC" id="1.1.1.381"/>
    </reaction>
</comment>
<sequence>MTTALITGASSGIGSVYARRMAARGHDLVLVARATDRLNALASELRDACGISVEVITADLTDTGQLNTVLERLRSGPVIDILVNNAGAALVGDFATAPTDKMQALMRLNVVAPTLLASAVIGSMVARGAGAIINVASVLALLPEHSHGIYAATKSYVLTLSQSLAAEVSAKGVYVQAVLPAATRTEIYERAGGDISKVPDVMEVEALVDAALAGFDQRELVTIPPVPDLAAWVAFEQARGALASGFSNAEPAERYRLPA</sequence>
<evidence type="ECO:0000256" key="11">
    <source>
        <dbReference type="RuleBase" id="RU000363"/>
    </source>
</evidence>
<dbReference type="Pfam" id="PF00106">
    <property type="entry name" value="adh_short"/>
    <property type="match status" value="1"/>
</dbReference>
<evidence type="ECO:0000256" key="7">
    <source>
        <dbReference type="ARBA" id="ARBA00044271"/>
    </source>
</evidence>